<name>A0ABU2G3X6_9EURY</name>
<dbReference type="SUPFAM" id="SSF55781">
    <property type="entry name" value="GAF domain-like"/>
    <property type="match status" value="1"/>
</dbReference>
<comment type="caution">
    <text evidence="3">The sequence shown here is derived from an EMBL/GenBank/DDBJ whole genome shotgun (WGS) entry which is preliminary data.</text>
</comment>
<dbReference type="Gene3D" id="3.30.450.20">
    <property type="entry name" value="PAS domain"/>
    <property type="match status" value="1"/>
</dbReference>
<dbReference type="InterPro" id="IPR003018">
    <property type="entry name" value="GAF"/>
</dbReference>
<organism evidence="3 4">
    <name type="scientific">Halogeometricum luteum</name>
    <dbReference type="NCBI Taxonomy" id="2950537"/>
    <lineage>
        <taxon>Archaea</taxon>
        <taxon>Methanobacteriati</taxon>
        <taxon>Methanobacteriota</taxon>
        <taxon>Stenosarchaea group</taxon>
        <taxon>Halobacteria</taxon>
        <taxon>Halobacteriales</taxon>
        <taxon>Haloferacaceae</taxon>
        <taxon>Halogeometricum</taxon>
    </lineage>
</organism>
<feature type="domain" description="GAF" evidence="2">
    <location>
        <begin position="161"/>
        <end position="291"/>
    </location>
</feature>
<evidence type="ECO:0000259" key="2">
    <source>
        <dbReference type="Pfam" id="PF13185"/>
    </source>
</evidence>
<feature type="compositionally biased region" description="Basic and acidic residues" evidence="1">
    <location>
        <begin position="1"/>
        <end position="11"/>
    </location>
</feature>
<protein>
    <submittedName>
        <fullName evidence="3">GAF domain-containing protein</fullName>
    </submittedName>
</protein>
<evidence type="ECO:0000313" key="4">
    <source>
        <dbReference type="Proteomes" id="UP001254813"/>
    </source>
</evidence>
<dbReference type="RefSeq" id="WP_310929419.1">
    <property type="nucleotide sequence ID" value="NZ_JAMQOQ010000004.1"/>
</dbReference>
<keyword evidence="4" id="KW-1185">Reference proteome</keyword>
<dbReference type="InterPro" id="IPR035965">
    <property type="entry name" value="PAS-like_dom_sf"/>
</dbReference>
<dbReference type="EMBL" id="JAMQOQ010000004">
    <property type="protein sequence ID" value="MDS0295497.1"/>
    <property type="molecule type" value="Genomic_DNA"/>
</dbReference>
<reference evidence="3 4" key="1">
    <citation type="submission" date="2022-06" db="EMBL/GenBank/DDBJ databases">
        <title>Halogeometricum sp. a new haloarchaeum isolate from saline soil.</title>
        <authorList>
            <person name="Strakova D."/>
            <person name="Galisteo C."/>
            <person name="Sanchez-Porro C."/>
            <person name="Ventosa A."/>
        </authorList>
    </citation>
    <scope>NUCLEOTIDE SEQUENCE [LARGE SCALE GENOMIC DNA]</scope>
    <source>
        <strain evidence="4">S3BR25-2</strain>
    </source>
</reference>
<feature type="region of interest" description="Disordered" evidence="1">
    <location>
        <begin position="1"/>
        <end position="20"/>
    </location>
</feature>
<sequence>MTRETERERGVETPFDGLEAPTGHREFVASVQRLAGVGVWCHDPATDETRWSERAREICGIGRTHPTVAGLVDRHTRTDRSAVEDWVTGAAEGDGPFEVEAELAREGSTRRTIRLRCEPRETGEGGVALYGVVEDITDEVRTERRIEVLRRTSKRLKEADSRQGVADILADASKNILGLVNTTVRLVDRRDNTLRPVVATEECVERAGERPSYPISEATPAARTYRTGDPELHTDHRATEDDYDRGELRSGLYVPVGSHGVLSAGDVVVNAFDEADLEAAGLLGQLGAEAFTRIGLTKRPRAI</sequence>
<dbReference type="Proteomes" id="UP001254813">
    <property type="component" value="Unassembled WGS sequence"/>
</dbReference>
<evidence type="ECO:0000256" key="1">
    <source>
        <dbReference type="SAM" id="MobiDB-lite"/>
    </source>
</evidence>
<gene>
    <name evidence="3" type="ORF">NDI79_15095</name>
</gene>
<accession>A0ABU2G3X6</accession>
<dbReference type="Gene3D" id="3.30.450.40">
    <property type="match status" value="1"/>
</dbReference>
<dbReference type="SUPFAM" id="SSF55785">
    <property type="entry name" value="PYP-like sensor domain (PAS domain)"/>
    <property type="match status" value="1"/>
</dbReference>
<dbReference type="Pfam" id="PF13185">
    <property type="entry name" value="GAF_2"/>
    <property type="match status" value="1"/>
</dbReference>
<evidence type="ECO:0000313" key="3">
    <source>
        <dbReference type="EMBL" id="MDS0295497.1"/>
    </source>
</evidence>
<dbReference type="InterPro" id="IPR029016">
    <property type="entry name" value="GAF-like_dom_sf"/>
</dbReference>
<proteinExistence type="predicted"/>